<dbReference type="EMBL" id="HBGA01150484">
    <property type="protein sequence ID" value="CAD9043491.1"/>
    <property type="molecule type" value="Transcribed_RNA"/>
</dbReference>
<gene>
    <name evidence="1" type="ORF">EGYM00392_LOCUS54674</name>
</gene>
<reference evidence="1" key="1">
    <citation type="submission" date="2021-01" db="EMBL/GenBank/DDBJ databases">
        <authorList>
            <person name="Corre E."/>
            <person name="Pelletier E."/>
            <person name="Niang G."/>
            <person name="Scheremetjew M."/>
            <person name="Finn R."/>
            <person name="Kale V."/>
            <person name="Holt S."/>
            <person name="Cochrane G."/>
            <person name="Meng A."/>
            <person name="Brown T."/>
            <person name="Cohen L."/>
        </authorList>
    </citation>
    <scope>NUCLEOTIDE SEQUENCE</scope>
    <source>
        <strain evidence="1">NIES-381</strain>
    </source>
</reference>
<accession>A0A7S1JHA6</accession>
<protein>
    <recommendedName>
        <fullName evidence="2">Pentacotripeptide-repeat region of PRORP domain-containing protein</fullName>
    </recommendedName>
</protein>
<proteinExistence type="predicted"/>
<evidence type="ECO:0008006" key="2">
    <source>
        <dbReference type="Google" id="ProtNLM"/>
    </source>
</evidence>
<dbReference type="AlphaFoldDB" id="A0A7S1JHA6"/>
<dbReference type="InterPro" id="IPR011990">
    <property type="entry name" value="TPR-like_helical_dom_sf"/>
</dbReference>
<evidence type="ECO:0000313" key="1">
    <source>
        <dbReference type="EMBL" id="CAD9043491.1"/>
    </source>
</evidence>
<dbReference type="Gene3D" id="1.25.40.10">
    <property type="entry name" value="Tetratricopeptide repeat domain"/>
    <property type="match status" value="1"/>
</dbReference>
<organism evidence="1">
    <name type="scientific">Eutreptiella gymnastica</name>
    <dbReference type="NCBI Taxonomy" id="73025"/>
    <lineage>
        <taxon>Eukaryota</taxon>
        <taxon>Discoba</taxon>
        <taxon>Euglenozoa</taxon>
        <taxon>Euglenida</taxon>
        <taxon>Spirocuta</taxon>
        <taxon>Euglenophyceae</taxon>
        <taxon>Eutreptiales</taxon>
        <taxon>Eutreptiaceae</taxon>
        <taxon>Eutreptiella</taxon>
    </lineage>
</organism>
<name>A0A7S1JHA6_9EUGL</name>
<sequence length="194" mass="20789">MFGVRRVARIAAQARFYSAPAPAAAGGKRYDIFGYEVSTAVGPFIEKIKKCNTYDDAGEVIVEMNMANTPPDLATYNALLERICNCSSKAATPISGESKFCAMMDVLEEMDHRQGIKPNAESWGYVLKDLINSGDFRLAMLCIEGMKSSGLTADAGMVSAVEAAASKAASSGTDFPAYLKKATPENFDTKAWGV</sequence>